<dbReference type="PANTHER" id="PTHR43409">
    <property type="entry name" value="ANAEROBIC MAGNESIUM-PROTOPORPHYRIN IX MONOMETHYL ESTER CYCLASE-RELATED"/>
    <property type="match status" value="1"/>
</dbReference>
<comment type="cofactor">
    <cofactor evidence="1">
        <name>[4Fe-4S] cluster</name>
        <dbReference type="ChEBI" id="CHEBI:49883"/>
    </cofactor>
</comment>
<keyword evidence="8" id="KW-1185">Reference proteome</keyword>
<evidence type="ECO:0000313" key="7">
    <source>
        <dbReference type="EMBL" id="MBJ7552654.1"/>
    </source>
</evidence>
<evidence type="ECO:0000256" key="4">
    <source>
        <dbReference type="ARBA" id="ARBA00023004"/>
    </source>
</evidence>
<dbReference type="SFLD" id="SFLDG01082">
    <property type="entry name" value="B12-binding_domain_containing"/>
    <property type="match status" value="1"/>
</dbReference>
<dbReference type="InterPro" id="IPR051198">
    <property type="entry name" value="BchE-like"/>
</dbReference>
<comment type="caution">
    <text evidence="7">The sequence shown here is derived from an EMBL/GenBank/DDBJ whole genome shotgun (WGS) entry which is preliminary data.</text>
</comment>
<dbReference type="EMBL" id="JAEMUH010000025">
    <property type="protein sequence ID" value="MBJ7552654.1"/>
    <property type="molecule type" value="Genomic_DNA"/>
</dbReference>
<protein>
    <submittedName>
        <fullName evidence="7">Radical SAM protein</fullName>
    </submittedName>
</protein>
<dbReference type="Pfam" id="PF04055">
    <property type="entry name" value="Radical_SAM"/>
    <property type="match status" value="1"/>
</dbReference>
<evidence type="ECO:0000256" key="3">
    <source>
        <dbReference type="ARBA" id="ARBA00022723"/>
    </source>
</evidence>
<keyword evidence="3" id="KW-0479">Metal-binding</keyword>
<reference evidence="7 8" key="1">
    <citation type="submission" date="2020-12" db="EMBL/GenBank/DDBJ databases">
        <title>Comparative genome analysis of fungal antagonists Marinomonas ostreistagni 398 and M. spartinae 468.</title>
        <authorList>
            <person name="Fields J.L."/>
            <person name="Mavrodi O.V."/>
            <person name="Biber P.D."/>
            <person name="Indest K.J."/>
            <person name="Mavrodi D.V."/>
        </authorList>
    </citation>
    <scope>NUCLEOTIDE SEQUENCE [LARGE SCALE GENOMIC DNA]</scope>
    <source>
        <strain evidence="7 8">USM7</strain>
    </source>
</reference>
<sequence length="448" mass="51236">MLKPKKRDNYLARRQQYLNYGALTLATLLEERGYSVKLFHGGHEHPISFVDMLNQFGVFYSKYPLMISMQSLYALEWTQEFTKLVKNIYPTKTIILGGRWAIGSDPLWIKQRLPFVDRVEGGLGEDKILNLAESNNHKRISINSNQVLPPEVLNHQIVDKYELFQPNIEVSRGCGMGCDFCEERSIPLTKLKPAIHVADQLQKVALQYNDFSIRPYLQSSFFAPNKKWSENLASAVAKHEKIIQWRCESRVDALKPESIKYLALGGMKAIDLGLESASPQQIINMKKSNDPDKYLRSASELLKACRDNNVYVKLNYLLYAGETEKTIDETIAWLDEHADCIKGISVGPVVVFGAPTASKDFVENLEKLGASLVSQEELYQKGIGHIHPSAKISSDDAEEISIKISKKYMVMDDYFYLKSFSYYPRNYNFDDFKKDVMCSDKEKLPFYI</sequence>
<evidence type="ECO:0000259" key="6">
    <source>
        <dbReference type="SMART" id="SM00729"/>
    </source>
</evidence>
<feature type="domain" description="Elp3/MiaA/NifB-like radical SAM core" evidence="6">
    <location>
        <begin position="164"/>
        <end position="375"/>
    </location>
</feature>
<dbReference type="InterPro" id="IPR023404">
    <property type="entry name" value="rSAM_horseshoe"/>
</dbReference>
<evidence type="ECO:0000313" key="8">
    <source>
        <dbReference type="Proteomes" id="UP000598488"/>
    </source>
</evidence>
<evidence type="ECO:0000256" key="2">
    <source>
        <dbReference type="ARBA" id="ARBA00022691"/>
    </source>
</evidence>
<keyword evidence="4" id="KW-0408">Iron</keyword>
<evidence type="ECO:0000256" key="1">
    <source>
        <dbReference type="ARBA" id="ARBA00001966"/>
    </source>
</evidence>
<name>A0ABS0ZG69_9GAMM</name>
<dbReference type="Gene3D" id="3.80.30.20">
    <property type="entry name" value="tm_1862 like domain"/>
    <property type="match status" value="1"/>
</dbReference>
<dbReference type="SMART" id="SM00729">
    <property type="entry name" value="Elp3"/>
    <property type="match status" value="1"/>
</dbReference>
<evidence type="ECO:0000256" key="5">
    <source>
        <dbReference type="ARBA" id="ARBA00023014"/>
    </source>
</evidence>
<organism evidence="7 8">
    <name type="scientific">Marinomonas ostreistagni</name>
    <dbReference type="NCBI Taxonomy" id="359209"/>
    <lineage>
        <taxon>Bacteria</taxon>
        <taxon>Pseudomonadati</taxon>
        <taxon>Pseudomonadota</taxon>
        <taxon>Gammaproteobacteria</taxon>
        <taxon>Oceanospirillales</taxon>
        <taxon>Oceanospirillaceae</taxon>
        <taxon>Marinomonas</taxon>
    </lineage>
</organism>
<dbReference type="InterPro" id="IPR006638">
    <property type="entry name" value="Elp3/MiaA/NifB-like_rSAM"/>
</dbReference>
<dbReference type="InterPro" id="IPR007197">
    <property type="entry name" value="rSAM"/>
</dbReference>
<accession>A0ABS0ZG69</accession>
<dbReference type="SUPFAM" id="SSF102114">
    <property type="entry name" value="Radical SAM enzymes"/>
    <property type="match status" value="1"/>
</dbReference>
<gene>
    <name evidence="7" type="ORF">JHD44_18445</name>
</gene>
<dbReference type="SFLD" id="SFLDS00029">
    <property type="entry name" value="Radical_SAM"/>
    <property type="match status" value="1"/>
</dbReference>
<dbReference type="Proteomes" id="UP000598488">
    <property type="component" value="Unassembled WGS sequence"/>
</dbReference>
<keyword evidence="2" id="KW-0949">S-adenosyl-L-methionine</keyword>
<dbReference type="InterPro" id="IPR058240">
    <property type="entry name" value="rSAM_sf"/>
</dbReference>
<keyword evidence="5" id="KW-0411">Iron-sulfur</keyword>
<proteinExistence type="predicted"/>